<reference evidence="16" key="3">
    <citation type="submission" date="2025-09" db="UniProtKB">
        <authorList>
            <consortium name="Ensembl"/>
        </authorList>
    </citation>
    <scope>IDENTIFICATION</scope>
</reference>
<dbReference type="eggNOG" id="KOG1930">
    <property type="taxonomic scope" value="Eukaryota"/>
</dbReference>
<organism evidence="16 17">
    <name type="scientific">Latimeria chalumnae</name>
    <name type="common">Coelacanth</name>
    <dbReference type="NCBI Taxonomy" id="7897"/>
    <lineage>
        <taxon>Eukaryota</taxon>
        <taxon>Metazoa</taxon>
        <taxon>Chordata</taxon>
        <taxon>Craniata</taxon>
        <taxon>Vertebrata</taxon>
        <taxon>Euteleostomi</taxon>
        <taxon>Coelacanthiformes</taxon>
        <taxon>Coelacanthidae</taxon>
        <taxon>Latimeria</taxon>
    </lineage>
</organism>
<feature type="region of interest" description="Disordered" evidence="11">
    <location>
        <begin position="73"/>
        <end position="92"/>
    </location>
</feature>
<dbReference type="Ensembl" id="ENSLACT00000019527.1">
    <property type="protein sequence ID" value="ENSLACP00000019392.1"/>
    <property type="gene ID" value="ENSLACG00000017057.1"/>
</dbReference>
<dbReference type="CDD" id="cd09927">
    <property type="entry name" value="SH2_Tensin_like"/>
    <property type="match status" value="1"/>
</dbReference>
<dbReference type="PROSITE" id="PS51182">
    <property type="entry name" value="C2_TENSIN"/>
    <property type="match status" value="1"/>
</dbReference>
<evidence type="ECO:0000256" key="2">
    <source>
        <dbReference type="ARBA" id="ARBA00007881"/>
    </source>
</evidence>
<feature type="compositionally biased region" description="Polar residues" evidence="11">
    <location>
        <begin position="1020"/>
        <end position="1029"/>
    </location>
</feature>
<reference evidence="17" key="1">
    <citation type="submission" date="2011-08" db="EMBL/GenBank/DDBJ databases">
        <title>The draft genome of Latimeria chalumnae.</title>
        <authorList>
            <person name="Di Palma F."/>
            <person name="Alfoldi J."/>
            <person name="Johnson J."/>
            <person name="Berlin A."/>
            <person name="Gnerre S."/>
            <person name="Jaffe D."/>
            <person name="MacCallum I."/>
            <person name="Young S."/>
            <person name="Walker B.J."/>
            <person name="Lander E."/>
            <person name="Lindblad-Toh K."/>
        </authorList>
    </citation>
    <scope>NUCLEOTIDE SEQUENCE [LARGE SCALE GENOMIC DNA]</scope>
    <source>
        <strain evidence="17">Wild caught</strain>
    </source>
</reference>
<dbReference type="SUPFAM" id="SSF55550">
    <property type="entry name" value="SH2 domain"/>
    <property type="match status" value="1"/>
</dbReference>
<dbReference type="Bgee" id="ENSLACG00000017057">
    <property type="expression patterns" value="Expressed in pectoral fin and 6 other cell types or tissues"/>
</dbReference>
<dbReference type="PROSITE" id="PS50001">
    <property type="entry name" value="SH2"/>
    <property type="match status" value="1"/>
</dbReference>
<keyword evidence="7" id="KW-0904">Protein phosphatase</keyword>
<comment type="subcellular location">
    <subcellularLocation>
        <location evidence="1">Cell junction</location>
        <location evidence="1">Focal adhesion</location>
    </subcellularLocation>
</comment>
<evidence type="ECO:0000256" key="3">
    <source>
        <dbReference type="ARBA" id="ARBA00022553"/>
    </source>
</evidence>
<feature type="domain" description="C2 tensin-type" evidence="15">
    <location>
        <begin position="277"/>
        <end position="405"/>
    </location>
</feature>
<feature type="region of interest" description="Disordered" evidence="11">
    <location>
        <begin position="1145"/>
        <end position="1247"/>
    </location>
</feature>
<dbReference type="InterPro" id="IPR029023">
    <property type="entry name" value="Tensin_phosphatase"/>
</dbReference>
<feature type="compositionally biased region" description="Basic and acidic residues" evidence="11">
    <location>
        <begin position="1030"/>
        <end position="1040"/>
    </location>
</feature>
<dbReference type="InterPro" id="IPR051484">
    <property type="entry name" value="Tensin_PTEN_phosphatase"/>
</dbReference>
<dbReference type="InterPro" id="IPR003595">
    <property type="entry name" value="Tyr_Pase_cat"/>
</dbReference>
<keyword evidence="5" id="KW-0378">Hydrolase</keyword>
<dbReference type="InterPro" id="IPR046349">
    <property type="entry name" value="C1-like_sf"/>
</dbReference>
<dbReference type="GO" id="GO:0046872">
    <property type="term" value="F:metal ion binding"/>
    <property type="evidence" value="ECO:0007669"/>
    <property type="project" value="UniProtKB-KW"/>
</dbReference>
<dbReference type="Gene3D" id="3.30.505.10">
    <property type="entry name" value="SH2 domain"/>
    <property type="match status" value="1"/>
</dbReference>
<dbReference type="Pfam" id="PF00017">
    <property type="entry name" value="SH2"/>
    <property type="match status" value="1"/>
</dbReference>
<evidence type="ECO:0000259" key="14">
    <source>
        <dbReference type="PROSITE" id="PS51181"/>
    </source>
</evidence>
<dbReference type="InterPro" id="IPR000980">
    <property type="entry name" value="SH2"/>
</dbReference>
<dbReference type="SUPFAM" id="SSF52799">
    <property type="entry name" value="(Phosphotyrosine protein) phosphatases II"/>
    <property type="match status" value="1"/>
</dbReference>
<evidence type="ECO:0000256" key="11">
    <source>
        <dbReference type="SAM" id="MobiDB-lite"/>
    </source>
</evidence>
<dbReference type="InterPro" id="IPR013625">
    <property type="entry name" value="PTB"/>
</dbReference>
<evidence type="ECO:0000256" key="4">
    <source>
        <dbReference type="ARBA" id="ARBA00022723"/>
    </source>
</evidence>
<feature type="region of interest" description="Disordered" evidence="11">
    <location>
        <begin position="468"/>
        <end position="517"/>
    </location>
</feature>
<dbReference type="EMBL" id="AFYH01001295">
    <property type="status" value="NOT_ANNOTATED_CDS"/>
    <property type="molecule type" value="Genomic_DNA"/>
</dbReference>
<evidence type="ECO:0000259" key="12">
    <source>
        <dbReference type="PROSITE" id="PS50001"/>
    </source>
</evidence>
<proteinExistence type="inferred from homology"/>
<dbReference type="SUPFAM" id="SSF49562">
    <property type="entry name" value="C2 domain (Calcium/lipid-binding domain, CaLB)"/>
    <property type="match status" value="1"/>
</dbReference>
<dbReference type="EMBL" id="AFYH01001294">
    <property type="status" value="NOT_ANNOTATED_CDS"/>
    <property type="molecule type" value="Genomic_DNA"/>
</dbReference>
<sequence>MIKPGKTDPHSFKEKAFKKKKPCAGCKQPVEGQGVTCRVCKVICHKKCESKIPPACQPPPVTELQRRGTAPARHIQHLGSTKSLNTTKQRSTLPRSFSVDRVMERNYDFDLTYITERIISVFFPPALEEQRYRGNLKEVAQMLKSKHDDKYLLFNLSEKRHDISRLNPKVHNFGWPNLHAPPLDKICAICKSMETWLNSDPQHVVVLHCKGNKGKTGVIVAAYMHYSKISAGADQALSTLAMRKFCEDKVSSSLQPSQTRYIYYFGGLLSGAIKMNSSPLFLHHVLIPAIPNFEPSAAAGYHPFLKIYQSMQLVYTSGIYNIQGVVTRKLCITIEPALLLKGDIMVKCYHKQFKAPERDVVFRLQFHTCTIHGSQLWFGKDELDDACKDERYPVDATVEFVFSSGPEKIKGRDTLKNDPGISVDYNTSDPTVRWDSYENFNLHHEDSAEDVSHTRGPLDGSLYAKVKKKRNPSAVATNGTPTSPGSEHSSRFMSISSDSGHSSAMTDKQDDHAPLPRQLPTAAEKEELDRLLGGFGLKSKQDSSRQSGASPPAHVNGPSDRETDILDDELVEMDRCGTRSAFPGKRSNIVRHCSCRIGYRSQSCRDPTCSHSPDRLQNGAYYRPDATLDRRKAYERNGPQINNIHHDGMHHHDHYDHMRNMENIHHQDILVEKQRCPRSYNEGHPFHGVPTHQYHYSHDHPQSSTQRIGFRDHHDLAYKPPSYREVVIVEGQPLRSLEHDMMPPSCGCYDCQSRLAHDEVDRSTAAAFYNLRLDRDQAPMPPDMWHHGHMKSPVLHQSPRNGQPSHPVPLLMSASPYSPHAQVHEVSAFDFDPPHMVNAYSPHAPPLSHRHPHKTIDESHEDLHYPRYHEAKYSPGYPPQMLHGHWSCPVSQYPQQAYCPDQKYGRPQGVPCASPLEMRPYASGYQSVSPGSTPTVEIAPPLARKPSNCEVMARGTNDGFYHNHQEMPQAHSPSEPPGCIEKVMWREQAPGSHGSLRRYHREARIICTTPSDMSGPPTPVHTSSPVQSKESPEGPERVPRAVEVQHLPVDITSEKTLPPEPQRMNHLGPSGLQASSQPMTSGPQEIMASRPQCNIQAAISEHKDVQFATSGQQDHNVTPASSPLECIQMTTFRSQDNSQLGIAVSSETNNTPSHCISSNNSASQPPSQSITTQVHGPESQGAVSPSSPVPLNLLINTQDLGHDRTSSEQSPAQCSPNMEDQTKGIPAEAISSNPQGTSSPTRRQTDNHNLQHNWMTNLSDATQSSSREVASSSPCDMSSHYEQYSAETCSIPSMPSTPGMLTPRYPYVGTEAFHLVPCSISVPMLSPAQSCQVSPSEIQVSPTPSFPLSTVYYSGREYSPLPGFHPHFTTDGPILQQEGGTMTLQQPPLPEKRRLSTVSERSVSLSGVPERSATLGRNHSNSHHVTFSPMVSDVHTHALDGHQETSVNVKFVQDTSKFWYKPTISREQAIALLKEKQPGAFLIRDSNSFQGAYGLALKVVTPPPNVITQNSKGDQSELLVRHFLIETGSKGVKIKGCQNEPHFGSLSALVYQHSITPISLPCKLKIPNKDPMEESQEVNVPTNMSTAADLLRQGAACNVLFLNSVETESLTGPQAIAKATTATLNRNPRPSATMVHFKVSVQGITLTDNQRKLFFRRHYPVNSVTFCNVDPRDRRWTNPDGTTSKIFGFVAKKQGSVLENVCHLFAEMDPEQPASAIVNFITKVMLGPHRK</sequence>
<dbReference type="EMBL" id="AFYH01001300">
    <property type="status" value="NOT_ANNOTATED_CDS"/>
    <property type="molecule type" value="Genomic_DNA"/>
</dbReference>
<feature type="compositionally biased region" description="Polar residues" evidence="11">
    <location>
        <begin position="1207"/>
        <end position="1219"/>
    </location>
</feature>
<dbReference type="SUPFAM" id="SSF50729">
    <property type="entry name" value="PH domain-like"/>
    <property type="match status" value="1"/>
</dbReference>
<dbReference type="GO" id="GO:0005925">
    <property type="term" value="C:focal adhesion"/>
    <property type="evidence" value="ECO:0007669"/>
    <property type="project" value="UniProtKB-SubCell"/>
</dbReference>
<reference evidence="16" key="2">
    <citation type="submission" date="2025-08" db="UniProtKB">
        <authorList>
            <consortium name="Ensembl"/>
        </authorList>
    </citation>
    <scope>IDENTIFICATION</scope>
</reference>
<dbReference type="Pfam" id="PF10409">
    <property type="entry name" value="PTEN_C2"/>
    <property type="match status" value="1"/>
</dbReference>
<keyword evidence="3" id="KW-0597">Phosphoprotein</keyword>
<dbReference type="GeneID" id="102347749"/>
<feature type="domain" description="Phorbol-ester/DAG-type" evidence="13">
    <location>
        <begin position="9"/>
        <end position="56"/>
    </location>
</feature>
<dbReference type="GO" id="GO:0004725">
    <property type="term" value="F:protein tyrosine phosphatase activity"/>
    <property type="evidence" value="ECO:0007669"/>
    <property type="project" value="TreeGrafter"/>
</dbReference>
<feature type="domain" description="Phosphatase tensin-type" evidence="14">
    <location>
        <begin position="100"/>
        <end position="272"/>
    </location>
</feature>
<evidence type="ECO:0000256" key="8">
    <source>
        <dbReference type="ARBA" id="ARBA00022949"/>
    </source>
</evidence>
<dbReference type="SMART" id="SM00252">
    <property type="entry name" value="SH2"/>
    <property type="match status" value="1"/>
</dbReference>
<dbReference type="eggNOG" id="KOG2283">
    <property type="taxonomic scope" value="Eukaryota"/>
</dbReference>
<dbReference type="InterPro" id="IPR036860">
    <property type="entry name" value="SH2_dom_sf"/>
</dbReference>
<evidence type="ECO:0000256" key="7">
    <source>
        <dbReference type="ARBA" id="ARBA00022912"/>
    </source>
</evidence>
<evidence type="ECO:0000313" key="17">
    <source>
        <dbReference type="Proteomes" id="UP000008672"/>
    </source>
</evidence>
<dbReference type="InterPro" id="IPR033929">
    <property type="entry name" value="Tensin_PTB"/>
</dbReference>
<feature type="domain" description="SH2" evidence="12">
    <location>
        <begin position="1459"/>
        <end position="1568"/>
    </location>
</feature>
<dbReference type="PANTHER" id="PTHR45734">
    <property type="entry name" value="TENSIN"/>
    <property type="match status" value="1"/>
</dbReference>
<keyword evidence="6" id="KW-0862">Zinc</keyword>
<dbReference type="HOGENOM" id="CLU_002189_2_0_1"/>
<comment type="similarity">
    <text evidence="2">Belongs to the PTEN phosphatase protein family.</text>
</comment>
<feature type="region of interest" description="Disordered" evidence="11">
    <location>
        <begin position="536"/>
        <end position="562"/>
    </location>
</feature>
<dbReference type="Pfam" id="PF00130">
    <property type="entry name" value="C1_1"/>
    <property type="match status" value="1"/>
</dbReference>
<dbReference type="SMART" id="SM00462">
    <property type="entry name" value="PTB"/>
    <property type="match status" value="1"/>
</dbReference>
<dbReference type="PANTHER" id="PTHR45734:SF1">
    <property type="entry name" value="TENSIN-2"/>
    <property type="match status" value="1"/>
</dbReference>
<feature type="compositionally biased region" description="Polar residues" evidence="11">
    <location>
        <begin position="474"/>
        <end position="506"/>
    </location>
</feature>
<evidence type="ECO:0000256" key="9">
    <source>
        <dbReference type="ARBA" id="ARBA00022999"/>
    </source>
</evidence>
<dbReference type="InterPro" id="IPR014020">
    <property type="entry name" value="Tensin_C2-dom"/>
</dbReference>
<evidence type="ECO:0000256" key="6">
    <source>
        <dbReference type="ARBA" id="ARBA00022833"/>
    </source>
</evidence>
<evidence type="ECO:0000259" key="13">
    <source>
        <dbReference type="PROSITE" id="PS50081"/>
    </source>
</evidence>
<dbReference type="SMART" id="SM00404">
    <property type="entry name" value="PTPc_motif"/>
    <property type="match status" value="1"/>
</dbReference>
<dbReference type="PROSITE" id="PS51181">
    <property type="entry name" value="PPASE_TENSIN"/>
    <property type="match status" value="1"/>
</dbReference>
<dbReference type="InParanoid" id="H3BBX1"/>
<dbReference type="OMA" id="PTHANIN"/>
<keyword evidence="8" id="KW-0965">Cell junction</keyword>
<dbReference type="PROSITE" id="PS00479">
    <property type="entry name" value="ZF_DAG_PE_1"/>
    <property type="match status" value="1"/>
</dbReference>
<evidence type="ECO:0000256" key="1">
    <source>
        <dbReference type="ARBA" id="ARBA00004246"/>
    </source>
</evidence>
<dbReference type="GeneTree" id="ENSGT00940000161535"/>
<feature type="compositionally biased region" description="Polar residues" evidence="11">
    <location>
        <begin position="1230"/>
        <end position="1247"/>
    </location>
</feature>
<feature type="compositionally biased region" description="Polar residues" evidence="11">
    <location>
        <begin position="1072"/>
        <end position="1083"/>
    </location>
</feature>
<dbReference type="InterPro" id="IPR006020">
    <property type="entry name" value="PTB/PI_dom"/>
</dbReference>
<accession>H3BBX1</accession>
<dbReference type="EMBL" id="AFYH01001293">
    <property type="status" value="NOT_ANNOTATED_CDS"/>
    <property type="molecule type" value="Genomic_DNA"/>
</dbReference>
<feature type="compositionally biased region" description="Polar residues" evidence="11">
    <location>
        <begin position="78"/>
        <end position="92"/>
    </location>
</feature>
<feature type="compositionally biased region" description="Polar residues" evidence="11">
    <location>
        <begin position="1396"/>
        <end position="1405"/>
    </location>
</feature>
<feature type="compositionally biased region" description="Polar residues" evidence="11">
    <location>
        <begin position="1145"/>
        <end position="1155"/>
    </location>
</feature>
<dbReference type="CDD" id="cd01213">
    <property type="entry name" value="PTB_tensin"/>
    <property type="match status" value="1"/>
</dbReference>
<dbReference type="InterPro" id="IPR002219">
    <property type="entry name" value="PKC_DAG/PE"/>
</dbReference>
<feature type="region of interest" description="Disordered" evidence="11">
    <location>
        <begin position="1053"/>
        <end position="1085"/>
    </location>
</feature>
<dbReference type="Gene3D" id="2.30.29.30">
    <property type="entry name" value="Pleckstrin-homology domain (PH domain)/Phosphotyrosine-binding domain (PTB)"/>
    <property type="match status" value="1"/>
</dbReference>
<keyword evidence="17" id="KW-1185">Reference proteome</keyword>
<dbReference type="Proteomes" id="UP000008672">
    <property type="component" value="Unassembled WGS sequence"/>
</dbReference>
<protein>
    <submittedName>
        <fullName evidence="16">Tensin 2</fullName>
    </submittedName>
</protein>
<dbReference type="OrthoDB" id="6273691at2759"/>
<dbReference type="FunCoup" id="H3BBX1">
    <property type="interactions" value="96"/>
</dbReference>
<dbReference type="STRING" id="7897.ENSLACP00000019392"/>
<dbReference type="SMART" id="SM00109">
    <property type="entry name" value="C1"/>
    <property type="match status" value="1"/>
</dbReference>
<evidence type="ECO:0000259" key="15">
    <source>
        <dbReference type="PROSITE" id="PS51182"/>
    </source>
</evidence>
<evidence type="ECO:0000313" key="16">
    <source>
        <dbReference type="Ensembl" id="ENSLACP00000019392.1"/>
    </source>
</evidence>
<dbReference type="FunFam" id="3.30.505.10:FF:000002">
    <property type="entry name" value="Tensin 1"/>
    <property type="match status" value="1"/>
</dbReference>
<keyword evidence="9 10" id="KW-0727">SH2 domain</keyword>
<dbReference type="EMBL" id="AFYH01001297">
    <property type="status" value="NOT_ANNOTATED_CDS"/>
    <property type="molecule type" value="Genomic_DNA"/>
</dbReference>
<dbReference type="InterPro" id="IPR011993">
    <property type="entry name" value="PH-like_dom_sf"/>
</dbReference>
<dbReference type="Gene3D" id="2.60.40.1110">
    <property type="match status" value="1"/>
</dbReference>
<dbReference type="CDD" id="cd20887">
    <property type="entry name" value="C1_TNS2"/>
    <property type="match status" value="1"/>
</dbReference>
<evidence type="ECO:0000256" key="5">
    <source>
        <dbReference type="ARBA" id="ARBA00022801"/>
    </source>
</evidence>
<dbReference type="CDD" id="cd14562">
    <property type="entry name" value="PTP_tensin-2"/>
    <property type="match status" value="1"/>
</dbReference>
<gene>
    <name evidence="16" type="primary">TNS2</name>
</gene>
<keyword evidence="4" id="KW-0479">Metal-binding</keyword>
<dbReference type="EMBL" id="AFYH01001296">
    <property type="status" value="NOT_ANNOTATED_CDS"/>
    <property type="molecule type" value="Genomic_DNA"/>
</dbReference>
<dbReference type="Gene3D" id="3.30.60.20">
    <property type="match status" value="1"/>
</dbReference>
<feature type="region of interest" description="Disordered" evidence="11">
    <location>
        <begin position="1385"/>
        <end position="1422"/>
    </location>
</feature>
<dbReference type="EMBL" id="AFYH01001299">
    <property type="status" value="NOT_ANNOTATED_CDS"/>
    <property type="molecule type" value="Genomic_DNA"/>
</dbReference>
<dbReference type="InterPro" id="IPR035892">
    <property type="entry name" value="C2_domain_sf"/>
</dbReference>
<dbReference type="FunFam" id="3.90.190.10:FF:000010">
    <property type="entry name" value="tensin-1 isoform X2"/>
    <property type="match status" value="1"/>
</dbReference>
<dbReference type="EMBL" id="AFYH01001298">
    <property type="status" value="NOT_ANNOTATED_CDS"/>
    <property type="molecule type" value="Genomic_DNA"/>
</dbReference>
<dbReference type="PROSITE" id="PS50081">
    <property type="entry name" value="ZF_DAG_PE_2"/>
    <property type="match status" value="1"/>
</dbReference>
<dbReference type="Gene3D" id="3.90.190.10">
    <property type="entry name" value="Protein tyrosine phosphatase superfamily"/>
    <property type="match status" value="1"/>
</dbReference>
<dbReference type="FunFam" id="2.30.29.30:FF:000039">
    <property type="entry name" value="Tensin 1"/>
    <property type="match status" value="1"/>
</dbReference>
<dbReference type="SMART" id="SM01326">
    <property type="entry name" value="PTEN_C2"/>
    <property type="match status" value="1"/>
</dbReference>
<evidence type="ECO:0000256" key="10">
    <source>
        <dbReference type="PROSITE-ProRule" id="PRU00191"/>
    </source>
</evidence>
<dbReference type="InterPro" id="IPR035012">
    <property type="entry name" value="Tensin-like_SH2"/>
</dbReference>
<dbReference type="SUPFAM" id="SSF57889">
    <property type="entry name" value="Cysteine-rich domain"/>
    <property type="match status" value="1"/>
</dbReference>
<feature type="region of interest" description="Disordered" evidence="11">
    <location>
        <begin position="1008"/>
        <end position="1041"/>
    </location>
</feature>
<feature type="compositionally biased region" description="Low complexity" evidence="11">
    <location>
        <begin position="1156"/>
        <end position="1170"/>
    </location>
</feature>
<dbReference type="Pfam" id="PF08416">
    <property type="entry name" value="PTB"/>
    <property type="match status" value="1"/>
</dbReference>
<dbReference type="InterPro" id="IPR029021">
    <property type="entry name" value="Prot-tyrosine_phosphatase-like"/>
</dbReference>
<name>H3BBX1_LATCH</name>